<evidence type="ECO:0000256" key="3">
    <source>
        <dbReference type="ARBA" id="ARBA00023163"/>
    </source>
</evidence>
<keyword evidence="1" id="KW-0805">Transcription regulation</keyword>
<sequence length="307" mass="33310">MASVGRAGRTHSSVWLSDRPAARRRPDPEQGTGTGHGRDQAAGLDRDRIVAVTVRLLDDEGLAKFSMRRLAAELGVTAMSVYWYVDTKDDLLELALDQVHGEVVLPETVPAADGGALSGPAPDAGGPAVTPDPAGTPVPADTADPADAPVGAEGDWRAQLRQIAVEYRSLLVRHPWVTQLIGRYLNVGPRSLAISSATLRVVVRSGLPADQRTGALSAVFQFVYGFATIEGLLRARCREAGVSMDDYFRDVLRTVEARPEFQETLLAANQFEEMRSGRTIEERHDRDFAFALDTVIAGIEAMRDRPR</sequence>
<keyword evidence="8" id="KW-1185">Reference proteome</keyword>
<gene>
    <name evidence="7" type="ORF">IHE55_13975</name>
</gene>
<comment type="caution">
    <text evidence="7">The sequence shown here is derived from an EMBL/GenBank/DDBJ whole genome shotgun (WGS) entry which is preliminary data.</text>
</comment>
<name>A0ABS0NKY6_9ACTN</name>
<evidence type="ECO:0000313" key="8">
    <source>
        <dbReference type="Proteomes" id="UP000807371"/>
    </source>
</evidence>
<dbReference type="PANTHER" id="PTHR30055">
    <property type="entry name" value="HTH-TYPE TRANSCRIPTIONAL REGULATOR RUTR"/>
    <property type="match status" value="1"/>
</dbReference>
<evidence type="ECO:0000256" key="5">
    <source>
        <dbReference type="SAM" id="MobiDB-lite"/>
    </source>
</evidence>
<organism evidence="7 8">
    <name type="scientific">Streptomyces pactum</name>
    <dbReference type="NCBI Taxonomy" id="68249"/>
    <lineage>
        <taxon>Bacteria</taxon>
        <taxon>Bacillati</taxon>
        <taxon>Actinomycetota</taxon>
        <taxon>Actinomycetes</taxon>
        <taxon>Kitasatosporales</taxon>
        <taxon>Streptomycetaceae</taxon>
        <taxon>Streptomyces</taxon>
    </lineage>
</organism>
<dbReference type="InterPro" id="IPR004111">
    <property type="entry name" value="Repressor_TetR_C"/>
</dbReference>
<protein>
    <submittedName>
        <fullName evidence="7">TetR/AcrR family transcriptional regulator C-terminal domain-containing protein</fullName>
    </submittedName>
</protein>
<dbReference type="Pfam" id="PF00440">
    <property type="entry name" value="TetR_N"/>
    <property type="match status" value="1"/>
</dbReference>
<evidence type="ECO:0000313" key="7">
    <source>
        <dbReference type="EMBL" id="MBH5335838.1"/>
    </source>
</evidence>
<dbReference type="Proteomes" id="UP000807371">
    <property type="component" value="Unassembled WGS sequence"/>
</dbReference>
<accession>A0ABS0NKY6</accession>
<keyword evidence="3" id="KW-0804">Transcription</keyword>
<dbReference type="Gene3D" id="1.10.357.10">
    <property type="entry name" value="Tetracycline Repressor, domain 2"/>
    <property type="match status" value="2"/>
</dbReference>
<dbReference type="PANTHER" id="PTHR30055:SF151">
    <property type="entry name" value="TRANSCRIPTIONAL REGULATORY PROTEIN"/>
    <property type="match status" value="1"/>
</dbReference>
<dbReference type="PROSITE" id="PS50977">
    <property type="entry name" value="HTH_TETR_2"/>
    <property type="match status" value="1"/>
</dbReference>
<reference evidence="7 8" key="1">
    <citation type="submission" date="2020-09" db="EMBL/GenBank/DDBJ databases">
        <title>Biosynthesis of the nuclear factor of activated T cells inhibitor NFAT-133 and its congeners in Streptomyces pactum.</title>
        <authorList>
            <person name="Zhou W."/>
            <person name="Posri P."/>
            <person name="Abugrain M.E."/>
            <person name="Weisberg A.J."/>
            <person name="Chang J.H."/>
            <person name="Mahmud T."/>
        </authorList>
    </citation>
    <scope>NUCLEOTIDE SEQUENCE [LARGE SCALE GENOMIC DNA]</scope>
    <source>
        <strain evidence="7 8">ATCC 27456</strain>
    </source>
</reference>
<dbReference type="InterPro" id="IPR001647">
    <property type="entry name" value="HTH_TetR"/>
</dbReference>
<dbReference type="InterPro" id="IPR036271">
    <property type="entry name" value="Tet_transcr_reg_TetR-rel_C_sf"/>
</dbReference>
<evidence type="ECO:0000256" key="2">
    <source>
        <dbReference type="ARBA" id="ARBA00023125"/>
    </source>
</evidence>
<dbReference type="EMBL" id="JACYXC010000001">
    <property type="protein sequence ID" value="MBH5335838.1"/>
    <property type="molecule type" value="Genomic_DNA"/>
</dbReference>
<feature type="domain" description="HTH tetR-type" evidence="6">
    <location>
        <begin position="43"/>
        <end position="103"/>
    </location>
</feature>
<dbReference type="InterPro" id="IPR009057">
    <property type="entry name" value="Homeodomain-like_sf"/>
</dbReference>
<proteinExistence type="predicted"/>
<keyword evidence="2 4" id="KW-0238">DNA-binding</keyword>
<dbReference type="Pfam" id="PF02909">
    <property type="entry name" value="TetR_C_1"/>
    <property type="match status" value="1"/>
</dbReference>
<dbReference type="RefSeq" id="WP_197989331.1">
    <property type="nucleotide sequence ID" value="NZ_JACYXC010000001.1"/>
</dbReference>
<dbReference type="SUPFAM" id="SSF48498">
    <property type="entry name" value="Tetracyclin repressor-like, C-terminal domain"/>
    <property type="match status" value="1"/>
</dbReference>
<evidence type="ECO:0000259" key="6">
    <source>
        <dbReference type="PROSITE" id="PS50977"/>
    </source>
</evidence>
<evidence type="ECO:0000256" key="1">
    <source>
        <dbReference type="ARBA" id="ARBA00023015"/>
    </source>
</evidence>
<evidence type="ECO:0000256" key="4">
    <source>
        <dbReference type="PROSITE-ProRule" id="PRU00335"/>
    </source>
</evidence>
<feature type="region of interest" description="Disordered" evidence="5">
    <location>
        <begin position="110"/>
        <end position="151"/>
    </location>
</feature>
<feature type="region of interest" description="Disordered" evidence="5">
    <location>
        <begin position="1"/>
        <end position="42"/>
    </location>
</feature>
<dbReference type="SUPFAM" id="SSF46689">
    <property type="entry name" value="Homeodomain-like"/>
    <property type="match status" value="1"/>
</dbReference>
<feature type="DNA-binding region" description="H-T-H motif" evidence="4">
    <location>
        <begin position="66"/>
        <end position="85"/>
    </location>
</feature>
<dbReference type="InterPro" id="IPR050109">
    <property type="entry name" value="HTH-type_TetR-like_transc_reg"/>
</dbReference>